<comment type="cofactor">
    <cofactor evidence="1">
        <name>Mg(2+)</name>
        <dbReference type="ChEBI" id="CHEBI:18420"/>
    </cofactor>
</comment>
<dbReference type="SMART" id="SM00471">
    <property type="entry name" value="HDc"/>
    <property type="match status" value="1"/>
</dbReference>
<dbReference type="InterPro" id="IPR006674">
    <property type="entry name" value="HD_domain"/>
</dbReference>
<feature type="domain" description="HD" evidence="8">
    <location>
        <begin position="280"/>
        <end position="417"/>
    </location>
</feature>
<evidence type="ECO:0000256" key="6">
    <source>
        <dbReference type="ARBA" id="ARBA00022741"/>
    </source>
</evidence>
<dbReference type="GO" id="GO:0000049">
    <property type="term" value="F:tRNA binding"/>
    <property type="evidence" value="ECO:0007669"/>
    <property type="project" value="TreeGrafter"/>
</dbReference>
<keyword evidence="5" id="KW-0479">Metal-binding</keyword>
<evidence type="ECO:0000256" key="5">
    <source>
        <dbReference type="ARBA" id="ARBA00022723"/>
    </source>
</evidence>
<dbReference type="GO" id="GO:0008033">
    <property type="term" value="P:tRNA processing"/>
    <property type="evidence" value="ECO:0007669"/>
    <property type="project" value="UniProtKB-KW"/>
</dbReference>
<dbReference type="GO" id="GO:0016779">
    <property type="term" value="F:nucleotidyltransferase activity"/>
    <property type="evidence" value="ECO:0007669"/>
    <property type="project" value="UniProtKB-KW"/>
</dbReference>
<dbReference type="Pfam" id="PF12627">
    <property type="entry name" value="PolyA_pol_RNAbd"/>
    <property type="match status" value="1"/>
</dbReference>
<dbReference type="EMBL" id="CAFBPV010000077">
    <property type="protein sequence ID" value="CAB5032348.1"/>
    <property type="molecule type" value="Genomic_DNA"/>
</dbReference>
<dbReference type="NCBIfam" id="TIGR02692">
    <property type="entry name" value="tRNA_CCA_actino"/>
    <property type="match status" value="1"/>
</dbReference>
<dbReference type="NCBIfam" id="TIGR00277">
    <property type="entry name" value="HDIG"/>
    <property type="match status" value="1"/>
</dbReference>
<name>A0A6J7RV89_9ZZZZ</name>
<dbReference type="InterPro" id="IPR002646">
    <property type="entry name" value="PolA_pol_head_dom"/>
</dbReference>
<proteinExistence type="predicted"/>
<dbReference type="InterPro" id="IPR014065">
    <property type="entry name" value="tRNA_adenylyltransferase"/>
</dbReference>
<dbReference type="SUPFAM" id="SSF81891">
    <property type="entry name" value="Poly A polymerase C-terminal region-like"/>
    <property type="match status" value="1"/>
</dbReference>
<keyword evidence="3" id="KW-0819">tRNA processing</keyword>
<dbReference type="CDD" id="cd00077">
    <property type="entry name" value="HDc"/>
    <property type="match status" value="1"/>
</dbReference>
<evidence type="ECO:0000256" key="4">
    <source>
        <dbReference type="ARBA" id="ARBA00022695"/>
    </source>
</evidence>
<dbReference type="InterPro" id="IPR003607">
    <property type="entry name" value="HD/PDEase_dom"/>
</dbReference>
<keyword evidence="2" id="KW-0808">Transferase</keyword>
<dbReference type="InterPro" id="IPR043519">
    <property type="entry name" value="NT_sf"/>
</dbReference>
<dbReference type="PANTHER" id="PTHR46173">
    <property type="entry name" value="CCA TRNA NUCLEOTIDYLTRANSFERASE 1, MITOCHONDRIAL"/>
    <property type="match status" value="1"/>
</dbReference>
<dbReference type="SUPFAM" id="SSF81301">
    <property type="entry name" value="Nucleotidyltransferase"/>
    <property type="match status" value="1"/>
</dbReference>
<evidence type="ECO:0000259" key="8">
    <source>
        <dbReference type="PROSITE" id="PS51831"/>
    </source>
</evidence>
<accession>A0A6J7RV89</accession>
<reference evidence="9" key="1">
    <citation type="submission" date="2020-05" db="EMBL/GenBank/DDBJ databases">
        <authorList>
            <person name="Chiriac C."/>
            <person name="Salcher M."/>
            <person name="Ghai R."/>
            <person name="Kavagutti S V."/>
        </authorList>
    </citation>
    <scope>NUCLEOTIDE SEQUENCE</scope>
</reference>
<dbReference type="AlphaFoldDB" id="A0A6J7RV89"/>
<organism evidence="9">
    <name type="scientific">freshwater metagenome</name>
    <dbReference type="NCBI Taxonomy" id="449393"/>
    <lineage>
        <taxon>unclassified sequences</taxon>
        <taxon>metagenomes</taxon>
        <taxon>ecological metagenomes</taxon>
    </lineage>
</organism>
<dbReference type="Gene3D" id="3.30.460.10">
    <property type="entry name" value="Beta Polymerase, domain 2"/>
    <property type="match status" value="1"/>
</dbReference>
<evidence type="ECO:0000313" key="9">
    <source>
        <dbReference type="EMBL" id="CAB5032348.1"/>
    </source>
</evidence>
<dbReference type="Pfam" id="PF01743">
    <property type="entry name" value="PolyA_pol"/>
    <property type="match status" value="1"/>
</dbReference>
<evidence type="ECO:0000256" key="2">
    <source>
        <dbReference type="ARBA" id="ARBA00022679"/>
    </source>
</evidence>
<dbReference type="InterPro" id="IPR032828">
    <property type="entry name" value="PolyA_RNA-bd"/>
</dbReference>
<gene>
    <name evidence="9" type="ORF">UFOPK4165_00813</name>
</gene>
<dbReference type="PROSITE" id="PS51831">
    <property type="entry name" value="HD"/>
    <property type="match status" value="1"/>
</dbReference>
<evidence type="ECO:0000256" key="7">
    <source>
        <dbReference type="ARBA" id="ARBA00022842"/>
    </source>
</evidence>
<dbReference type="GO" id="GO:0046872">
    <property type="term" value="F:metal ion binding"/>
    <property type="evidence" value="ECO:0007669"/>
    <property type="project" value="UniProtKB-KW"/>
</dbReference>
<sequence>MQGSWKKATALTLLIVSTALGAAGELAIRSLIERAPLASSLAAAFKAEGFTLALVGGPVRDAILGRLGNDLDFTTNAQPQMSKKILSKWAEHIWETGIEFGTVAAKRGDTTVEVTTYRSETYDPQSRKPEVEFGKDIKGDLSRRDFTVNAMALELTTEKPEFIDPFNGLEDLGKKILRTPSSAEQSFSDDPLRMMRAARFASQLDFEISPDVLSAMKSMTDRISIISAERVRDEFVKTLMSKNPRKGITILVETGLAAIVLPEIPKLQLEIDEHHHHKDVYEHSLTVLEQAIALEHRLDGPNLVNRLAALLHDIGKPKTRALIEGGGVSFHHHEIVGARLALTRLKALHFDNHTIEAVETLIALHLRFHGYGDGEWSDSAVRRYVRDAGELLTHLHVLTRADCTTRNAKKAQRLAATYDSLENRIVVLMEQEELSKIRPDLDGAQIMQILGIKPSADVGRALDFLMEIRLERGPIGEELATKELLAWWKTKP</sequence>
<evidence type="ECO:0000256" key="3">
    <source>
        <dbReference type="ARBA" id="ARBA00022694"/>
    </source>
</evidence>
<dbReference type="CDD" id="cd05398">
    <property type="entry name" value="NT_ClassII-CCAase"/>
    <property type="match status" value="1"/>
</dbReference>
<dbReference type="InterPro" id="IPR050264">
    <property type="entry name" value="Bact_CCA-adding_enz_type3_sf"/>
</dbReference>
<keyword evidence="7" id="KW-0460">Magnesium</keyword>
<evidence type="ECO:0000256" key="1">
    <source>
        <dbReference type="ARBA" id="ARBA00001946"/>
    </source>
</evidence>
<protein>
    <submittedName>
        <fullName evidence="9">Unannotated protein</fullName>
    </submittedName>
</protein>
<dbReference type="FunFam" id="1.10.3090.10:FF:000002">
    <property type="entry name" value="CCA tRNA nucleotidyltransferase"/>
    <property type="match status" value="1"/>
</dbReference>
<dbReference type="PANTHER" id="PTHR46173:SF1">
    <property type="entry name" value="CCA TRNA NUCLEOTIDYLTRANSFERASE 1, MITOCHONDRIAL"/>
    <property type="match status" value="1"/>
</dbReference>
<keyword evidence="6" id="KW-0547">Nucleotide-binding</keyword>
<dbReference type="Gene3D" id="1.10.3090.10">
    <property type="entry name" value="cca-adding enzyme, domain 2"/>
    <property type="match status" value="1"/>
</dbReference>
<keyword evidence="4" id="KW-0548">Nucleotidyltransferase</keyword>
<dbReference type="Pfam" id="PF01966">
    <property type="entry name" value="HD"/>
    <property type="match status" value="1"/>
</dbReference>
<dbReference type="GO" id="GO:0000166">
    <property type="term" value="F:nucleotide binding"/>
    <property type="evidence" value="ECO:0007669"/>
    <property type="project" value="UniProtKB-KW"/>
</dbReference>
<dbReference type="InterPro" id="IPR006675">
    <property type="entry name" value="HDIG_dom"/>
</dbReference>